<feature type="domain" description="Solute-binding protein family 3/N-terminal" evidence="3">
    <location>
        <begin position="22"/>
        <end position="241"/>
    </location>
</feature>
<dbReference type="SMART" id="SM00062">
    <property type="entry name" value="PBPb"/>
    <property type="match status" value="1"/>
</dbReference>
<evidence type="ECO:0000313" key="4">
    <source>
        <dbReference type="EMBL" id="BCG23368.1"/>
    </source>
</evidence>
<dbReference type="Proteomes" id="UP000509383">
    <property type="component" value="Chromosome"/>
</dbReference>
<evidence type="ECO:0000259" key="3">
    <source>
        <dbReference type="SMART" id="SM00062"/>
    </source>
</evidence>
<evidence type="ECO:0000256" key="2">
    <source>
        <dbReference type="ARBA" id="ARBA00022729"/>
    </source>
</evidence>
<name>A0A6J4E1N6_9PSED</name>
<dbReference type="PANTHER" id="PTHR35936:SF25">
    <property type="entry name" value="ABC TRANSPORTER SUBSTRATE-BINDING PROTEIN"/>
    <property type="match status" value="1"/>
</dbReference>
<sequence length="242" mass="27844">MGRGLLVGVLLLGLPWLAMGEELRFGFGTQKPPYIYEGEDRGLELEIVTAAAKAAGFTLQYHYLPMERLHLLLGRGELDGIAATSERSGVQAFYSDVYIQYHNYAIALARNGYRIDSIADLGQYSVSAFQRARFLLGDEFQRMAENNPRYREEAQQITRNRLLYAGRIDVAIGDKRIINYLNREVVTQVDISQPIVWYDLFPPTDYKVGFVHANQRDRFNKGLQQIRDSGEYRAIEKKYQRY</sequence>
<dbReference type="EMBL" id="AP023189">
    <property type="protein sequence ID" value="BCG23368.1"/>
    <property type="molecule type" value="Genomic_DNA"/>
</dbReference>
<dbReference type="InterPro" id="IPR001638">
    <property type="entry name" value="Solute-binding_3/MltF_N"/>
</dbReference>
<accession>A0A6J4E1N6</accession>
<dbReference type="Gene3D" id="3.40.190.10">
    <property type="entry name" value="Periplasmic binding protein-like II"/>
    <property type="match status" value="2"/>
</dbReference>
<evidence type="ECO:0000313" key="5">
    <source>
        <dbReference type="EMBL" id="GJN51412.1"/>
    </source>
</evidence>
<organism evidence="4 6">
    <name type="scientific">Pseudomonas tohonis</name>
    <dbReference type="NCBI Taxonomy" id="2725477"/>
    <lineage>
        <taxon>Bacteria</taxon>
        <taxon>Pseudomonadati</taxon>
        <taxon>Pseudomonadota</taxon>
        <taxon>Gammaproteobacteria</taxon>
        <taxon>Pseudomonadales</taxon>
        <taxon>Pseudomonadaceae</taxon>
        <taxon>Pseudomonas</taxon>
    </lineage>
</organism>
<dbReference type="RefSeq" id="WP_228723556.1">
    <property type="nucleotide sequence ID" value="NZ_AP023189.1"/>
</dbReference>
<dbReference type="Pfam" id="PF00497">
    <property type="entry name" value="SBP_bac_3"/>
    <property type="match status" value="1"/>
</dbReference>
<dbReference type="Proteomes" id="UP001054892">
    <property type="component" value="Unassembled WGS sequence"/>
</dbReference>
<evidence type="ECO:0000313" key="7">
    <source>
        <dbReference type="Proteomes" id="UP001054892"/>
    </source>
</evidence>
<evidence type="ECO:0000256" key="1">
    <source>
        <dbReference type="ARBA" id="ARBA00010333"/>
    </source>
</evidence>
<keyword evidence="2" id="KW-0732">Signal</keyword>
<reference evidence="4 6" key="1">
    <citation type="submission" date="2020-05" db="EMBL/GenBank/DDBJ databases">
        <title>Characterization of novel class B3 metallo-beta-lactamase from novel Pseudomonas species.</title>
        <authorList>
            <person name="Yamada K."/>
            <person name="Aoki K."/>
            <person name="Ishii Y."/>
        </authorList>
    </citation>
    <scope>NUCLEOTIDE SEQUENCE [LARGE SCALE GENOMIC DNA]</scope>
    <source>
        <strain evidence="4 6">TUM18999</strain>
        <strain evidence="5 7">TUM20286</strain>
    </source>
</reference>
<dbReference type="SUPFAM" id="SSF53850">
    <property type="entry name" value="Periplasmic binding protein-like II"/>
    <property type="match status" value="1"/>
</dbReference>
<protein>
    <submittedName>
        <fullName evidence="4">Polar amino acid ABC transporter</fullName>
    </submittedName>
</protein>
<gene>
    <name evidence="4" type="ORF">TUM18999_15590</name>
    <name evidence="5" type="ORF">TUM20286_11640</name>
</gene>
<dbReference type="KEGG" id="ptw:TUM18999_15590"/>
<dbReference type="AlphaFoldDB" id="A0A6J4E1N6"/>
<dbReference type="EMBL" id="BQKM01000002">
    <property type="protein sequence ID" value="GJN51412.1"/>
    <property type="molecule type" value="Genomic_DNA"/>
</dbReference>
<dbReference type="PANTHER" id="PTHR35936">
    <property type="entry name" value="MEMBRANE-BOUND LYTIC MUREIN TRANSGLYCOSYLASE F"/>
    <property type="match status" value="1"/>
</dbReference>
<comment type="similarity">
    <text evidence="1">Belongs to the bacterial solute-binding protein 3 family.</text>
</comment>
<evidence type="ECO:0000313" key="6">
    <source>
        <dbReference type="Proteomes" id="UP000509383"/>
    </source>
</evidence>
<proteinExistence type="inferred from homology"/>
<keyword evidence="7" id="KW-1185">Reference proteome</keyword>